<organism evidence="2 3">
    <name type="scientific">Serendipita indica (strain DSM 11827)</name>
    <name type="common">Root endophyte fungus</name>
    <name type="synonym">Piriformospora indica</name>
    <dbReference type="NCBI Taxonomy" id="1109443"/>
    <lineage>
        <taxon>Eukaryota</taxon>
        <taxon>Fungi</taxon>
        <taxon>Dikarya</taxon>
        <taxon>Basidiomycota</taxon>
        <taxon>Agaricomycotina</taxon>
        <taxon>Agaricomycetes</taxon>
        <taxon>Sebacinales</taxon>
        <taxon>Serendipitaceae</taxon>
        <taxon>Serendipita</taxon>
    </lineage>
</organism>
<evidence type="ECO:0000313" key="2">
    <source>
        <dbReference type="EMBL" id="CCA74038.1"/>
    </source>
</evidence>
<dbReference type="Proteomes" id="UP000007148">
    <property type="component" value="Unassembled WGS sequence"/>
</dbReference>
<protein>
    <submittedName>
        <fullName evidence="2">Uncharacterized protein</fullName>
    </submittedName>
</protein>
<name>G4TRU5_SERID</name>
<evidence type="ECO:0000256" key="1">
    <source>
        <dbReference type="SAM" id="MobiDB-lite"/>
    </source>
</evidence>
<accession>G4TRU5</accession>
<feature type="region of interest" description="Disordered" evidence="1">
    <location>
        <begin position="1"/>
        <end position="26"/>
    </location>
</feature>
<gene>
    <name evidence="2" type="ORF">PIIN_07992</name>
</gene>
<dbReference type="InParanoid" id="G4TRU5"/>
<keyword evidence="3" id="KW-1185">Reference proteome</keyword>
<dbReference type="HOGENOM" id="CLU_662424_0_0_1"/>
<dbReference type="EMBL" id="CAFZ01000273">
    <property type="protein sequence ID" value="CCA74038.1"/>
    <property type="molecule type" value="Genomic_DNA"/>
</dbReference>
<dbReference type="AlphaFoldDB" id="G4TRU5"/>
<feature type="region of interest" description="Disordered" evidence="1">
    <location>
        <begin position="360"/>
        <end position="415"/>
    </location>
</feature>
<proteinExistence type="predicted"/>
<feature type="compositionally biased region" description="Polar residues" evidence="1">
    <location>
        <begin position="287"/>
        <end position="304"/>
    </location>
</feature>
<evidence type="ECO:0000313" key="3">
    <source>
        <dbReference type="Proteomes" id="UP000007148"/>
    </source>
</evidence>
<reference evidence="2 3" key="1">
    <citation type="journal article" date="2011" name="PLoS Pathog.">
        <title>Endophytic Life Strategies Decoded by Genome and Transcriptome Analyses of the Mutualistic Root Symbiont Piriformospora indica.</title>
        <authorList>
            <person name="Zuccaro A."/>
            <person name="Lahrmann U."/>
            <person name="Guldener U."/>
            <person name="Langen G."/>
            <person name="Pfiffi S."/>
            <person name="Biedenkopf D."/>
            <person name="Wong P."/>
            <person name="Samans B."/>
            <person name="Grimm C."/>
            <person name="Basiewicz M."/>
            <person name="Murat C."/>
            <person name="Martin F."/>
            <person name="Kogel K.H."/>
        </authorList>
    </citation>
    <scope>NUCLEOTIDE SEQUENCE [LARGE SCALE GENOMIC DNA]</scope>
    <source>
        <strain evidence="2 3">DSM 11827</strain>
    </source>
</reference>
<feature type="region of interest" description="Disordered" evidence="1">
    <location>
        <begin position="287"/>
        <end position="321"/>
    </location>
</feature>
<comment type="caution">
    <text evidence="2">The sequence shown here is derived from an EMBL/GenBank/DDBJ whole genome shotgun (WGS) entry which is preliminary data.</text>
</comment>
<sequence length="415" mass="45911">MGADIPIVGGHRPRSSSSSRFEVEPVRNWSQHSNNVSRVESENCSFTHHDARSDMSISSVQDNRGSDPLHFSATNDKDSTYGNPFSTQTFAIDPNVPVQGSIPWFEAVSGKYHPQYRPLLTAILRVGGRPDNIYKNVPIDSVRTQYREQEMAAGRAFSEVAFHYIVNQAHTNFVVRKSVSLRIRYISLSPPGSRAETTVNVDYDVPPMFKPLLVAIHTASPTGGNHAFLGDVAHILDWKDCKAARASNANQYISFACDWGIVSVFGQKPHEMARILVAPLPKTNIVPQTSADTSQRESASSAQYLPQDDGAGPYQPGSRIRSRSLFSIPHPDTWVDGRQRAASVSNADAEEYKFMQDEAPTNHAHGDDTHVPTPAAPDGYPKQYEPLFSTLLKDSPLLRRTPSRGEKCQPFPSRL</sequence>